<keyword evidence="8" id="KW-0378">Hydrolase</keyword>
<evidence type="ECO:0000256" key="15">
    <source>
        <dbReference type="ARBA" id="ARBA00044632"/>
    </source>
</evidence>
<evidence type="ECO:0000256" key="11">
    <source>
        <dbReference type="ARBA" id="ARBA00023204"/>
    </source>
</evidence>
<dbReference type="EMBL" id="LGGX01000043">
    <property type="protein sequence ID" value="KUK85774.1"/>
    <property type="molecule type" value="Genomic_DNA"/>
</dbReference>
<dbReference type="GO" id="GO:0008270">
    <property type="term" value="F:zinc ion binding"/>
    <property type="evidence" value="ECO:0007669"/>
    <property type="project" value="UniProtKB-KW"/>
</dbReference>
<keyword evidence="10" id="KW-0238">DNA-binding</keyword>
<evidence type="ECO:0000256" key="16">
    <source>
        <dbReference type="PROSITE-ProRule" id="PRU00391"/>
    </source>
</evidence>
<keyword evidence="12" id="KW-0456">Lyase</keyword>
<gene>
    <name evidence="19" type="ORF">XE03_1895</name>
</gene>
<evidence type="ECO:0000256" key="4">
    <source>
        <dbReference type="ARBA" id="ARBA00011245"/>
    </source>
</evidence>
<dbReference type="InterPro" id="IPR010979">
    <property type="entry name" value="Ribosomal_uS13-like_H2TH"/>
</dbReference>
<name>A0A101HZN8_UNCT6</name>
<dbReference type="GO" id="GO:0006284">
    <property type="term" value="P:base-excision repair"/>
    <property type="evidence" value="ECO:0007669"/>
    <property type="project" value="InterPro"/>
</dbReference>
<evidence type="ECO:0000256" key="12">
    <source>
        <dbReference type="ARBA" id="ARBA00023239"/>
    </source>
</evidence>
<reference evidence="20" key="1">
    <citation type="journal article" date="2015" name="MBio">
        <title>Genome-Resolved Metagenomic Analysis Reveals Roles for Candidate Phyla and Other Microbial Community Members in Biogeochemical Transformations in Oil Reservoirs.</title>
        <authorList>
            <person name="Hu P."/>
            <person name="Tom L."/>
            <person name="Singh A."/>
            <person name="Thomas B.C."/>
            <person name="Baker B.J."/>
            <person name="Piceno Y.M."/>
            <person name="Andersen G.L."/>
            <person name="Banfield J.F."/>
        </authorList>
    </citation>
    <scope>NUCLEOTIDE SEQUENCE [LARGE SCALE GENOMIC DNA]</scope>
</reference>
<evidence type="ECO:0000256" key="6">
    <source>
        <dbReference type="ARBA" id="ARBA00022763"/>
    </source>
</evidence>
<dbReference type="GO" id="GO:0034039">
    <property type="term" value="F:8-oxo-7,8-dihydroguanine DNA N-glycosylase activity"/>
    <property type="evidence" value="ECO:0007669"/>
    <property type="project" value="TreeGrafter"/>
</dbReference>
<dbReference type="NCBIfam" id="TIGR00577">
    <property type="entry name" value="fpg"/>
    <property type="match status" value="1"/>
</dbReference>
<accession>A0A101HZN8</accession>
<dbReference type="InterPro" id="IPR020629">
    <property type="entry name" value="FPG_Glyclase"/>
</dbReference>
<dbReference type="SUPFAM" id="SSF46946">
    <property type="entry name" value="S13-like H2TH domain"/>
    <property type="match status" value="1"/>
</dbReference>
<sequence>MPELPEVETIRRDLEKEVINKKINKIKLNLPRLIKTPTIDEFSRRLKGTYIKKVSRRGKYILCFLNSGECLVFHLGMSGCLLYEKNNLTASISDINKKHHHVFFFFEDDTTMIYNDIRQFGKIWLLNKNEKLAEVDSLGLEPLEEQFTFNEFSRIIENKKGNIKSLIMNQKYIAGIGNIYANEILFQAGIHPLRRSDSLTTHEIKKLYYSIQDTLAKAVLARGTTMADESYRDLEGKSGNYAEAIMVYGKRKGNCPLCGRPLTIIRIENRSTYLCTFCQK</sequence>
<keyword evidence="5" id="KW-0479">Metal-binding</keyword>
<evidence type="ECO:0000256" key="1">
    <source>
        <dbReference type="ARBA" id="ARBA00001668"/>
    </source>
</evidence>
<keyword evidence="14" id="KW-0326">Glycosidase</keyword>
<dbReference type="InterPro" id="IPR015886">
    <property type="entry name" value="H2TH_FPG"/>
</dbReference>
<comment type="subunit">
    <text evidence="4">Monomer.</text>
</comment>
<dbReference type="PANTHER" id="PTHR22993:SF9">
    <property type="entry name" value="FORMAMIDOPYRIMIDINE-DNA GLYCOSYLASE"/>
    <property type="match status" value="1"/>
</dbReference>
<dbReference type="SUPFAM" id="SSF57716">
    <property type="entry name" value="Glucocorticoid receptor-like (DNA-binding domain)"/>
    <property type="match status" value="1"/>
</dbReference>
<keyword evidence="13" id="KW-0511">Multifunctional enzyme</keyword>
<keyword evidence="6" id="KW-0227">DNA damage</keyword>
<evidence type="ECO:0000259" key="17">
    <source>
        <dbReference type="PROSITE" id="PS51066"/>
    </source>
</evidence>
<dbReference type="GO" id="GO:0140078">
    <property type="term" value="F:class I DNA-(apurinic or apyrimidinic site) endonuclease activity"/>
    <property type="evidence" value="ECO:0007669"/>
    <property type="project" value="UniProtKB-EC"/>
</dbReference>
<proteinExistence type="inferred from homology"/>
<evidence type="ECO:0000256" key="14">
    <source>
        <dbReference type="ARBA" id="ARBA00023295"/>
    </source>
</evidence>
<evidence type="ECO:0000256" key="10">
    <source>
        <dbReference type="ARBA" id="ARBA00023125"/>
    </source>
</evidence>
<dbReference type="Pfam" id="PF01149">
    <property type="entry name" value="Fapy_DNA_glyco"/>
    <property type="match status" value="1"/>
</dbReference>
<evidence type="ECO:0000256" key="7">
    <source>
        <dbReference type="ARBA" id="ARBA00022771"/>
    </source>
</evidence>
<dbReference type="InterPro" id="IPR012319">
    <property type="entry name" value="FPG_cat"/>
</dbReference>
<dbReference type="PROSITE" id="PS51066">
    <property type="entry name" value="ZF_FPG_2"/>
    <property type="match status" value="1"/>
</dbReference>
<comment type="catalytic activity">
    <reaction evidence="15">
        <text>2'-deoxyribonucleotide-(2'-deoxyribose 5'-phosphate)-2'-deoxyribonucleotide-DNA = a 3'-end 2'-deoxyribonucleotide-(2,3-dehydro-2,3-deoxyribose 5'-phosphate)-DNA + a 5'-end 5'-phospho-2'-deoxyribonucleoside-DNA + H(+)</text>
        <dbReference type="Rhea" id="RHEA:66592"/>
        <dbReference type="Rhea" id="RHEA-COMP:13180"/>
        <dbReference type="Rhea" id="RHEA-COMP:16897"/>
        <dbReference type="Rhea" id="RHEA-COMP:17067"/>
        <dbReference type="ChEBI" id="CHEBI:15378"/>
        <dbReference type="ChEBI" id="CHEBI:136412"/>
        <dbReference type="ChEBI" id="CHEBI:157695"/>
        <dbReference type="ChEBI" id="CHEBI:167181"/>
        <dbReference type="EC" id="4.2.99.18"/>
    </reaction>
</comment>
<dbReference type="Pfam" id="PF06831">
    <property type="entry name" value="H2TH"/>
    <property type="match status" value="1"/>
</dbReference>
<protein>
    <submittedName>
        <fullName evidence="19">Formamidopyrimidine-DNA glycosylase</fullName>
    </submittedName>
</protein>
<keyword evidence="11" id="KW-0234">DNA repair</keyword>
<dbReference type="Proteomes" id="UP000053467">
    <property type="component" value="Unassembled WGS sequence"/>
</dbReference>
<comment type="catalytic activity">
    <reaction evidence="1">
        <text>Hydrolysis of DNA containing ring-opened 7-methylguanine residues, releasing 2,6-diamino-4-hydroxy-5-(N-methyl)formamidopyrimidine.</text>
        <dbReference type="EC" id="3.2.2.23"/>
    </reaction>
</comment>
<dbReference type="SUPFAM" id="SSF81624">
    <property type="entry name" value="N-terminal domain of MutM-like DNA repair proteins"/>
    <property type="match status" value="1"/>
</dbReference>
<dbReference type="InterPro" id="IPR000214">
    <property type="entry name" value="Znf_DNA_glyclase/AP_lyase"/>
</dbReference>
<dbReference type="CDD" id="cd08966">
    <property type="entry name" value="EcFpg-like_N"/>
    <property type="match status" value="1"/>
</dbReference>
<dbReference type="PANTHER" id="PTHR22993">
    <property type="entry name" value="FORMAMIDOPYRIMIDINE-DNA GLYCOSYLASE"/>
    <property type="match status" value="1"/>
</dbReference>
<dbReference type="GO" id="GO:0003684">
    <property type="term" value="F:damaged DNA binding"/>
    <property type="evidence" value="ECO:0007669"/>
    <property type="project" value="InterPro"/>
</dbReference>
<dbReference type="InterPro" id="IPR015887">
    <property type="entry name" value="DNA_glyclase_Znf_dom_DNA_BS"/>
</dbReference>
<feature type="domain" description="Formamidopyrimidine-DNA glycosylase catalytic" evidence="18">
    <location>
        <begin position="2"/>
        <end position="121"/>
    </location>
</feature>
<evidence type="ECO:0000256" key="2">
    <source>
        <dbReference type="ARBA" id="ARBA00001947"/>
    </source>
</evidence>
<dbReference type="PROSITE" id="PS01242">
    <property type="entry name" value="ZF_FPG_1"/>
    <property type="match status" value="1"/>
</dbReference>
<dbReference type="NCBIfam" id="NF002211">
    <property type="entry name" value="PRK01103.1"/>
    <property type="match status" value="1"/>
</dbReference>
<dbReference type="InterPro" id="IPR035937">
    <property type="entry name" value="FPG_N"/>
</dbReference>
<dbReference type="FunFam" id="1.10.8.50:FF:000003">
    <property type="entry name" value="Formamidopyrimidine-DNA glycosylase"/>
    <property type="match status" value="1"/>
</dbReference>
<dbReference type="SMART" id="SM00898">
    <property type="entry name" value="Fapy_DNA_glyco"/>
    <property type="match status" value="1"/>
</dbReference>
<organism evidence="19 20">
    <name type="scientific">candidate division TA06 bacterium 34_109</name>
    <dbReference type="NCBI Taxonomy" id="1635277"/>
    <lineage>
        <taxon>Bacteria</taxon>
        <taxon>Bacteria division TA06</taxon>
    </lineage>
</organism>
<keyword evidence="9" id="KW-0862">Zinc</keyword>
<dbReference type="PROSITE" id="PS51068">
    <property type="entry name" value="FPG_CAT"/>
    <property type="match status" value="1"/>
</dbReference>
<dbReference type="PATRIC" id="fig|1635277.3.peg.778"/>
<evidence type="ECO:0000256" key="3">
    <source>
        <dbReference type="ARBA" id="ARBA00009409"/>
    </source>
</evidence>
<evidence type="ECO:0000259" key="18">
    <source>
        <dbReference type="PROSITE" id="PS51068"/>
    </source>
</evidence>
<dbReference type="SMART" id="SM01232">
    <property type="entry name" value="H2TH"/>
    <property type="match status" value="1"/>
</dbReference>
<evidence type="ECO:0000313" key="20">
    <source>
        <dbReference type="Proteomes" id="UP000053467"/>
    </source>
</evidence>
<dbReference type="AlphaFoldDB" id="A0A101HZN8"/>
<evidence type="ECO:0000256" key="8">
    <source>
        <dbReference type="ARBA" id="ARBA00022801"/>
    </source>
</evidence>
<comment type="cofactor">
    <cofactor evidence="2">
        <name>Zn(2+)</name>
        <dbReference type="ChEBI" id="CHEBI:29105"/>
    </cofactor>
</comment>
<evidence type="ECO:0000256" key="5">
    <source>
        <dbReference type="ARBA" id="ARBA00022723"/>
    </source>
</evidence>
<evidence type="ECO:0000256" key="9">
    <source>
        <dbReference type="ARBA" id="ARBA00022833"/>
    </source>
</evidence>
<dbReference type="Gene3D" id="1.10.8.50">
    <property type="match status" value="1"/>
</dbReference>
<feature type="domain" description="FPG-type" evidence="17">
    <location>
        <begin position="246"/>
        <end position="280"/>
    </location>
</feature>
<comment type="caution">
    <text evidence="19">The sequence shown here is derived from an EMBL/GenBank/DDBJ whole genome shotgun (WGS) entry which is preliminary data.</text>
</comment>
<keyword evidence="7 16" id="KW-0863">Zinc-finger</keyword>
<comment type="similarity">
    <text evidence="3">Belongs to the FPG family.</text>
</comment>
<evidence type="ECO:0000256" key="13">
    <source>
        <dbReference type="ARBA" id="ARBA00023268"/>
    </source>
</evidence>
<evidence type="ECO:0000313" key="19">
    <source>
        <dbReference type="EMBL" id="KUK85774.1"/>
    </source>
</evidence>
<dbReference type="Gene3D" id="3.20.190.10">
    <property type="entry name" value="MutM-like, N-terminal"/>
    <property type="match status" value="1"/>
</dbReference>